<feature type="compositionally biased region" description="Polar residues" evidence="4">
    <location>
        <begin position="211"/>
        <end position="222"/>
    </location>
</feature>
<feature type="domain" description="TFIIS N-terminal" evidence="5">
    <location>
        <begin position="131"/>
        <end position="205"/>
    </location>
</feature>
<dbReference type="Pfam" id="PF08711">
    <property type="entry name" value="Med26"/>
    <property type="match status" value="1"/>
</dbReference>
<feature type="compositionally biased region" description="Basic and acidic residues" evidence="4">
    <location>
        <begin position="55"/>
        <end position="66"/>
    </location>
</feature>
<proteinExistence type="predicted"/>
<sequence>MDNWRNFFESSGQDIWTIIDKAIGVAAADFPQELRLRRDGLTERMYTAHLLHLQDHEEDVQPRGSDKTNATSGVYHRDEEQEEENDDEERHRRDCDDDAAREMIRDRPDDTRDTDLLATLDEWDQEGMYVKEIMNIKESIRDVDQPESDVMEQLHKLEDLNLSVELLQRTEIGKEVNGLRKHSSKRVRAFAKRIVRSWKDLVDEWVKTCQQSHPTANGNDQSGFVEEEEGLPSPPLDEGALLAARTASLEMSQFFDFMDDDLSAAGSGPSPNSNNLSDDFGSLPDSRRKNGTDLRYRSGSPNQDHDSRALNGGASIHKVDKHRPTAVESRPSHNVRNGVASTNSFRKPPTSTNGAKPTDGSTVINRPANGHSQQKPSSDYTKKSDARPASNFSTTKPKMETSKQGLAIKPRAAGEIDVSEKFLLAKRKLAEGYQQINEAKKQRTVQALDLTDLPKGGPKSARPPQAHVKPGQNRGWTNGRR</sequence>
<feature type="region of interest" description="Disordered" evidence="4">
    <location>
        <begin position="437"/>
        <end position="481"/>
    </location>
</feature>
<dbReference type="CDD" id="cd00183">
    <property type="entry name" value="TFIIS_I"/>
    <property type="match status" value="1"/>
</dbReference>
<evidence type="ECO:0000259" key="5">
    <source>
        <dbReference type="PROSITE" id="PS51319"/>
    </source>
</evidence>
<dbReference type="Gene3D" id="1.20.930.10">
    <property type="entry name" value="Conserved domain common to transcription factors TFIIS, elongin A, CRSP70"/>
    <property type="match status" value="1"/>
</dbReference>
<dbReference type="InterPro" id="IPR035441">
    <property type="entry name" value="TFIIS/LEDGF_dom_sf"/>
</dbReference>
<reference evidence="6 7" key="1">
    <citation type="submission" date="2024-09" db="EMBL/GenBank/DDBJ databases">
        <title>Chromosome-scale assembly of Riccia fluitans.</title>
        <authorList>
            <person name="Paukszto L."/>
            <person name="Sawicki J."/>
            <person name="Karawczyk K."/>
            <person name="Piernik-Szablinska J."/>
            <person name="Szczecinska M."/>
            <person name="Mazdziarz M."/>
        </authorList>
    </citation>
    <scope>NUCLEOTIDE SEQUENCE [LARGE SCALE GENOMIC DNA]</scope>
    <source>
        <strain evidence="6">Rf_01</strain>
        <tissue evidence="6">Aerial parts of the thallus</tissue>
    </source>
</reference>
<evidence type="ECO:0000313" key="6">
    <source>
        <dbReference type="EMBL" id="KAL2654244.1"/>
    </source>
</evidence>
<dbReference type="SMART" id="SM00509">
    <property type="entry name" value="TFS2N"/>
    <property type="match status" value="1"/>
</dbReference>
<feature type="compositionally biased region" description="Polar residues" evidence="4">
    <location>
        <begin position="332"/>
        <end position="379"/>
    </location>
</feature>
<feature type="region of interest" description="Disordered" evidence="4">
    <location>
        <begin position="262"/>
        <end position="414"/>
    </location>
</feature>
<name>A0ABD1ZV20_9MARC</name>
<dbReference type="AlphaFoldDB" id="A0ABD1ZV20"/>
<feature type="region of interest" description="Disordered" evidence="4">
    <location>
        <begin position="211"/>
        <end position="238"/>
    </location>
</feature>
<keyword evidence="2 3" id="KW-0539">Nucleus</keyword>
<dbReference type="PANTHER" id="PTHR46554">
    <property type="entry name" value="MEDIATOR OF RNA POLYMERASE II TRANSCRIPTION SUBUNIT 26A-RELATED"/>
    <property type="match status" value="1"/>
</dbReference>
<accession>A0ABD1ZV20</accession>
<dbReference type="Proteomes" id="UP001605036">
    <property type="component" value="Unassembled WGS sequence"/>
</dbReference>
<evidence type="ECO:0000313" key="7">
    <source>
        <dbReference type="Proteomes" id="UP001605036"/>
    </source>
</evidence>
<dbReference type="PANTHER" id="PTHR46554:SF2">
    <property type="entry name" value="TFIIS N-TERMINAL DOMAIN-CONTAINING PROTEIN"/>
    <property type="match status" value="1"/>
</dbReference>
<gene>
    <name evidence="6" type="ORF">R1flu_022372</name>
</gene>
<evidence type="ECO:0000256" key="3">
    <source>
        <dbReference type="PROSITE-ProRule" id="PRU00649"/>
    </source>
</evidence>
<dbReference type="InterPro" id="IPR003617">
    <property type="entry name" value="TFIIS/CRSP70_N_sub"/>
</dbReference>
<comment type="subcellular location">
    <subcellularLocation>
        <location evidence="1 3">Nucleus</location>
    </subcellularLocation>
</comment>
<keyword evidence="7" id="KW-1185">Reference proteome</keyword>
<evidence type="ECO:0000256" key="4">
    <source>
        <dbReference type="SAM" id="MobiDB-lite"/>
    </source>
</evidence>
<protein>
    <recommendedName>
        <fullName evidence="5">TFIIS N-terminal domain-containing protein</fullName>
    </recommendedName>
</protein>
<evidence type="ECO:0000256" key="1">
    <source>
        <dbReference type="ARBA" id="ARBA00004123"/>
    </source>
</evidence>
<feature type="compositionally biased region" description="Basic and acidic residues" evidence="4">
    <location>
        <begin position="285"/>
        <end position="296"/>
    </location>
</feature>
<organism evidence="6 7">
    <name type="scientific">Riccia fluitans</name>
    <dbReference type="NCBI Taxonomy" id="41844"/>
    <lineage>
        <taxon>Eukaryota</taxon>
        <taxon>Viridiplantae</taxon>
        <taxon>Streptophyta</taxon>
        <taxon>Embryophyta</taxon>
        <taxon>Marchantiophyta</taxon>
        <taxon>Marchantiopsida</taxon>
        <taxon>Marchantiidae</taxon>
        <taxon>Marchantiales</taxon>
        <taxon>Ricciaceae</taxon>
        <taxon>Riccia</taxon>
    </lineage>
</organism>
<evidence type="ECO:0000256" key="2">
    <source>
        <dbReference type="ARBA" id="ARBA00023242"/>
    </source>
</evidence>
<dbReference type="EMBL" id="JBHFFA010000001">
    <property type="protein sequence ID" value="KAL2654244.1"/>
    <property type="molecule type" value="Genomic_DNA"/>
</dbReference>
<feature type="compositionally biased region" description="Low complexity" evidence="4">
    <location>
        <begin position="263"/>
        <end position="277"/>
    </location>
</feature>
<dbReference type="GO" id="GO:0005634">
    <property type="term" value="C:nucleus"/>
    <property type="evidence" value="ECO:0007669"/>
    <property type="project" value="UniProtKB-SubCell"/>
</dbReference>
<dbReference type="InterPro" id="IPR017923">
    <property type="entry name" value="TFIIS_N"/>
</dbReference>
<feature type="region of interest" description="Disordered" evidence="4">
    <location>
        <begin position="55"/>
        <end position="111"/>
    </location>
</feature>
<dbReference type="SUPFAM" id="SSF47676">
    <property type="entry name" value="Conserved domain common to transcription factors TFIIS, elongin A, CRSP70"/>
    <property type="match status" value="1"/>
</dbReference>
<dbReference type="PROSITE" id="PS51319">
    <property type="entry name" value="TFIIS_N"/>
    <property type="match status" value="1"/>
</dbReference>
<feature type="compositionally biased region" description="Basic and acidic residues" evidence="4">
    <location>
        <begin position="88"/>
        <end position="111"/>
    </location>
</feature>
<comment type="caution">
    <text evidence="6">The sequence shown here is derived from an EMBL/GenBank/DDBJ whole genome shotgun (WGS) entry which is preliminary data.</text>
</comment>